<reference evidence="2" key="2">
    <citation type="journal article" date="2021" name="Microbiome">
        <title>Successional dynamics and alternative stable states in a saline activated sludge microbial community over 9 years.</title>
        <authorList>
            <person name="Wang Y."/>
            <person name="Ye J."/>
            <person name="Ju F."/>
            <person name="Liu L."/>
            <person name="Boyd J.A."/>
            <person name="Deng Y."/>
            <person name="Parks D.H."/>
            <person name="Jiang X."/>
            <person name="Yin X."/>
            <person name="Woodcroft B.J."/>
            <person name="Tyson G.W."/>
            <person name="Hugenholtz P."/>
            <person name="Polz M.F."/>
            <person name="Zhang T."/>
        </authorList>
    </citation>
    <scope>NUCLEOTIDE SEQUENCE</scope>
    <source>
        <strain evidence="2">HKST-UBA79</strain>
    </source>
</reference>
<feature type="transmembrane region" description="Helical" evidence="1">
    <location>
        <begin position="24"/>
        <end position="47"/>
    </location>
</feature>
<accession>A0A955EFL2</accession>
<name>A0A955EFL2_UNCKA</name>
<gene>
    <name evidence="2" type="ORF">KC980_03525</name>
</gene>
<evidence type="ECO:0000256" key="1">
    <source>
        <dbReference type="SAM" id="Phobius"/>
    </source>
</evidence>
<evidence type="ECO:0000313" key="2">
    <source>
        <dbReference type="EMBL" id="MCA9308558.1"/>
    </source>
</evidence>
<organism evidence="2 3">
    <name type="scientific">candidate division WWE3 bacterium</name>
    <dbReference type="NCBI Taxonomy" id="2053526"/>
    <lineage>
        <taxon>Bacteria</taxon>
        <taxon>Katanobacteria</taxon>
    </lineage>
</organism>
<comment type="caution">
    <text evidence="2">The sequence shown here is derived from an EMBL/GenBank/DDBJ whole genome shotgun (WGS) entry which is preliminary data.</text>
</comment>
<protein>
    <submittedName>
        <fullName evidence="2">DUF4012 domain-containing protein</fullName>
    </submittedName>
</protein>
<proteinExistence type="predicted"/>
<keyword evidence="1" id="KW-0472">Membrane</keyword>
<reference evidence="2" key="1">
    <citation type="submission" date="2020-04" db="EMBL/GenBank/DDBJ databases">
        <authorList>
            <person name="Zhang T."/>
        </authorList>
    </citation>
    <scope>NUCLEOTIDE SEQUENCE</scope>
    <source>
        <strain evidence="2">HKST-UBA79</strain>
    </source>
</reference>
<dbReference type="EMBL" id="JAGQNX010000106">
    <property type="protein sequence ID" value="MCA9308558.1"/>
    <property type="molecule type" value="Genomic_DNA"/>
</dbReference>
<sequence>MSLENGTHHFSSSKPKRSTVVKNLGKGSIVLLGILAVVGAVLFYFVLRPAYSLVSNVNQLKSDANNIQNALTSRDLLALESSLDKTEKDLLQLRKDRDSKVGWAKNFGLTKAYYADSEHFINAGLHAVAAGREFQVLVVPFADALGFRVSDTAQVEELGLAEAFAAWVSAMPLVADDSDAVLLELSKVGEELSYVDASRYPENFQGIALRDSIKGAQDVLTQINDFAPDIKQALVIVPDLLGVNTGEKRYMIIMQNDKEIRATGGFWTYISTFKVSNGLLNSDFTSYNSYYVDEVLQSIDAFHTFPKVPPAYETHLKVERMFARDANISPDLPTSVDQFYQDFWLEAQPLVPNQIKSVDGVITIDTKVLEELLEVTGPATVNGVTYTQDNVVLELEKLASLALAEQVNRKQILGDLMQAMLVNVFESESNLWPKIIEKGFDLALRKHVNGVLFDPSAQALLEKHGFSNRIKDPVTGDYAYVVSTNLGGDKTNWFVTKDVTHTLTKEGDRYVRTVKLDYKYTRPSSDFDPFVKRFRDWVRVYVPQGSELISVEGSEDTTGEGSERNKTYFHGFVTLGPDETKSITFKYYLPNAVVKNNEYSLYIQKQSGIDVEKHHVVVNGKTTDIELKWDEQFKSEL</sequence>
<evidence type="ECO:0000313" key="3">
    <source>
        <dbReference type="Proteomes" id="UP000740557"/>
    </source>
</evidence>
<keyword evidence="1" id="KW-1133">Transmembrane helix</keyword>
<dbReference type="Pfam" id="PF13196">
    <property type="entry name" value="DUF4012"/>
    <property type="match status" value="1"/>
</dbReference>
<keyword evidence="1" id="KW-0812">Transmembrane</keyword>
<dbReference type="Proteomes" id="UP000740557">
    <property type="component" value="Unassembled WGS sequence"/>
</dbReference>
<dbReference type="InterPro" id="IPR025101">
    <property type="entry name" value="DUF4012"/>
</dbReference>
<dbReference type="AlphaFoldDB" id="A0A955EFL2"/>